<gene>
    <name evidence="3" type="primary">FMT1</name>
    <name evidence="3" type="ORF">ATY40_BA7501326</name>
</gene>
<evidence type="ECO:0000313" key="3">
    <source>
        <dbReference type="EMBL" id="ANZ74103.1"/>
    </source>
</evidence>
<dbReference type="Proteomes" id="UP000094565">
    <property type="component" value="Chromosome 1"/>
</dbReference>
<evidence type="ECO:0000256" key="1">
    <source>
        <dbReference type="ARBA" id="ARBA00012261"/>
    </source>
</evidence>
<dbReference type="EC" id="2.1.2.9" evidence="1"/>
<organism evidence="3 4">
    <name type="scientific">Komagataella pastoris</name>
    <name type="common">Yeast</name>
    <name type="synonym">Pichia pastoris</name>
    <dbReference type="NCBI Taxonomy" id="4922"/>
    <lineage>
        <taxon>Eukaryota</taxon>
        <taxon>Fungi</taxon>
        <taxon>Dikarya</taxon>
        <taxon>Ascomycota</taxon>
        <taxon>Saccharomycotina</taxon>
        <taxon>Pichiomycetes</taxon>
        <taxon>Pichiales</taxon>
        <taxon>Pichiaceae</taxon>
        <taxon>Komagataella</taxon>
    </lineage>
</organism>
<dbReference type="InterPro" id="IPR041711">
    <property type="entry name" value="Met-tRNA-FMT_N"/>
</dbReference>
<dbReference type="GO" id="GO:0004479">
    <property type="term" value="F:methionyl-tRNA formyltransferase activity"/>
    <property type="evidence" value="ECO:0007669"/>
    <property type="project" value="UniProtKB-EC"/>
</dbReference>
<dbReference type="InterPro" id="IPR036477">
    <property type="entry name" value="Formyl_transf_N_sf"/>
</dbReference>
<dbReference type="Pfam" id="PF00551">
    <property type="entry name" value="Formyl_trans_N"/>
    <property type="match status" value="1"/>
</dbReference>
<dbReference type="AlphaFoldDB" id="A0A1B2J7V3"/>
<reference evidence="3 4" key="1">
    <citation type="submission" date="2016-02" db="EMBL/GenBank/DDBJ databases">
        <title>Comparative genomic and transcriptomic foundation for Pichia pastoris.</title>
        <authorList>
            <person name="Love K.R."/>
            <person name="Shah K.A."/>
            <person name="Whittaker C.A."/>
            <person name="Wu J."/>
            <person name="Bartlett M.C."/>
            <person name="Ma D."/>
            <person name="Leeson R.L."/>
            <person name="Priest M."/>
            <person name="Young S.K."/>
            <person name="Love J.C."/>
        </authorList>
    </citation>
    <scope>NUCLEOTIDE SEQUENCE [LARGE SCALE GENOMIC DNA]</scope>
    <source>
        <strain evidence="3 4">ATCC 28485</strain>
    </source>
</reference>
<sequence length="405" mass="44691">MGDFLPGLRDEVKRGEMHSNGFWHFSECQIRFSDVGDATLHLWCFSSSPSPASSVFKTSKAYLRSMVGLKVAYFGSDFFSIRCLDHLIDLSFKQHHIKTLDLIAKHSKKGGRGNKQILETPIVSYAKSKELNILRAEKNSEIESLSANGYDLAIAVSYGKLIPQSFLKSLRYGGLNVHPSLLPKYSGPAPLQHTILNGDSVTGVTVQTLHPTTFDKGSVLKQQVCNDYHPNSETTESLGLKLADLGGPLVSDIVKFSFDNSALPEPIETSNEYSYAPKPSPSLYQINWNVLSTTEIIRRFNALGPLYTFKHCHVVKKSPFTGLKRVILDKISPIADTSSDLSAELKSPGMFTSVEDGLIVKSLDGYIKVKSLKFQGFGSQDSNSFVASLPKRTGDSKHLFLFNDS</sequence>
<feature type="domain" description="Formyl transferase N-terminal" evidence="2">
    <location>
        <begin position="70"/>
        <end position="247"/>
    </location>
</feature>
<name>A0A1B2J7V3_PICPA</name>
<dbReference type="PANTHER" id="PTHR11138:SF5">
    <property type="entry name" value="METHIONYL-TRNA FORMYLTRANSFERASE, MITOCHONDRIAL"/>
    <property type="match status" value="1"/>
</dbReference>
<dbReference type="Gene3D" id="3.40.50.12230">
    <property type="match status" value="1"/>
</dbReference>
<keyword evidence="4" id="KW-1185">Reference proteome</keyword>
<dbReference type="PANTHER" id="PTHR11138">
    <property type="entry name" value="METHIONYL-TRNA FORMYLTRANSFERASE"/>
    <property type="match status" value="1"/>
</dbReference>
<evidence type="ECO:0000259" key="2">
    <source>
        <dbReference type="Pfam" id="PF00551"/>
    </source>
</evidence>
<protein>
    <recommendedName>
        <fullName evidence="1">methionyl-tRNA formyltransferase</fullName>
        <ecNumber evidence="1">2.1.2.9</ecNumber>
    </recommendedName>
</protein>
<dbReference type="GO" id="GO:0005739">
    <property type="term" value="C:mitochondrion"/>
    <property type="evidence" value="ECO:0007669"/>
    <property type="project" value="TreeGrafter"/>
</dbReference>
<dbReference type="EMBL" id="CP014584">
    <property type="protein sequence ID" value="ANZ74103.1"/>
    <property type="molecule type" value="Genomic_DNA"/>
</dbReference>
<dbReference type="CDD" id="cd08646">
    <property type="entry name" value="FMT_core_Met-tRNA-FMT_N"/>
    <property type="match status" value="1"/>
</dbReference>
<proteinExistence type="predicted"/>
<evidence type="ECO:0000313" key="4">
    <source>
        <dbReference type="Proteomes" id="UP000094565"/>
    </source>
</evidence>
<accession>A0A1B2J7V3</accession>
<dbReference type="OrthoDB" id="10268103at2759"/>
<dbReference type="InterPro" id="IPR002376">
    <property type="entry name" value="Formyl_transf_N"/>
</dbReference>
<dbReference type="SUPFAM" id="SSF53328">
    <property type="entry name" value="Formyltransferase"/>
    <property type="match status" value="1"/>
</dbReference>